<keyword evidence="5" id="KW-1185">Reference proteome</keyword>
<dbReference type="Pfam" id="PF10213">
    <property type="entry name" value="MRP-S28"/>
    <property type="match status" value="1"/>
</dbReference>
<accession>A0AAV2ZC47</accession>
<organism evidence="4 5">
    <name type="scientific">Lagenidium giganteum</name>
    <dbReference type="NCBI Taxonomy" id="4803"/>
    <lineage>
        <taxon>Eukaryota</taxon>
        <taxon>Sar</taxon>
        <taxon>Stramenopiles</taxon>
        <taxon>Oomycota</taxon>
        <taxon>Peronosporomycetes</taxon>
        <taxon>Pythiales</taxon>
        <taxon>Pythiaceae</taxon>
    </lineage>
</organism>
<evidence type="ECO:0000313" key="5">
    <source>
        <dbReference type="Proteomes" id="UP001146120"/>
    </source>
</evidence>
<dbReference type="InterPro" id="IPR039848">
    <property type="entry name" value="Ribosomal_mS35_mt"/>
</dbReference>
<gene>
    <name evidence="4" type="ORF">N0F65_003237</name>
</gene>
<sequence>MLRQLVRTAATQCAAARQVTVPSASVRCLSVAAGAENNSGDKKKPAGNNKGNKRFDGANKGNKGFAKRGGKGNAQAESNKQRKPTMTVEATEGGASDAAPAPKQPRKKVFNFSKNKKEEAPALEEFEYPAYWTDDFPEGFDDEMKHEVEKLQIFSDFTPLLDLSWQQQIHPKFDGTNIKLTLNCPLEDFNERLFVDDKSTYDTKVIMEVPLSCFTGLDKKGIGYVMQLAGPRYNRGKRSIKLTEDKYPKRVYNHKRLCDILRDLTETADKLSKEAEVEAQA</sequence>
<feature type="region of interest" description="Disordered" evidence="2">
    <location>
        <begin position="36"/>
        <end position="107"/>
    </location>
</feature>
<reference evidence="4" key="1">
    <citation type="submission" date="2022-11" db="EMBL/GenBank/DDBJ databases">
        <authorList>
            <person name="Morgan W.R."/>
            <person name="Tartar A."/>
        </authorList>
    </citation>
    <scope>NUCLEOTIDE SEQUENCE</scope>
    <source>
        <strain evidence="4">ARSEF 373</strain>
    </source>
</reference>
<dbReference type="InterPro" id="IPR019349">
    <property type="entry name" value="Ribosomal_mS35_mit"/>
</dbReference>
<reference evidence="4" key="2">
    <citation type="journal article" date="2023" name="Microbiol Resour">
        <title>Decontamination and Annotation of the Draft Genome Sequence of the Oomycete Lagenidium giganteum ARSEF 373.</title>
        <authorList>
            <person name="Morgan W.R."/>
            <person name="Tartar A."/>
        </authorList>
    </citation>
    <scope>NUCLEOTIDE SEQUENCE</scope>
    <source>
        <strain evidence="4">ARSEF 373</strain>
    </source>
</reference>
<feature type="coiled-coil region" evidence="1">
    <location>
        <begin position="254"/>
        <end position="281"/>
    </location>
</feature>
<dbReference type="Proteomes" id="UP001146120">
    <property type="component" value="Unassembled WGS sequence"/>
</dbReference>
<dbReference type="GO" id="GO:0003735">
    <property type="term" value="F:structural constituent of ribosome"/>
    <property type="evidence" value="ECO:0007669"/>
    <property type="project" value="InterPro"/>
</dbReference>
<evidence type="ECO:0000256" key="2">
    <source>
        <dbReference type="SAM" id="MobiDB-lite"/>
    </source>
</evidence>
<keyword evidence="1" id="KW-0175">Coiled coil</keyword>
<evidence type="ECO:0000313" key="4">
    <source>
        <dbReference type="EMBL" id="DBA03049.1"/>
    </source>
</evidence>
<proteinExistence type="predicted"/>
<dbReference type="AlphaFoldDB" id="A0AAV2ZC47"/>
<name>A0AAV2ZC47_9STRA</name>
<protein>
    <recommendedName>
        <fullName evidence="3">Small ribosomal subunit protein mS35 mitochondrial conserved domain-containing protein</fullName>
    </recommendedName>
</protein>
<dbReference type="PANTHER" id="PTHR13490">
    <property type="entry name" value="MITOCHONDRIAL 28S RIBOSOMAL PROTEIN S28"/>
    <property type="match status" value="1"/>
</dbReference>
<comment type="caution">
    <text evidence="4">The sequence shown here is derived from an EMBL/GenBank/DDBJ whole genome shotgun (WGS) entry which is preliminary data.</text>
</comment>
<feature type="domain" description="Small ribosomal subunit protein mS35 mitochondrial conserved" evidence="3">
    <location>
        <begin position="197"/>
        <end position="274"/>
    </location>
</feature>
<dbReference type="GO" id="GO:0032543">
    <property type="term" value="P:mitochondrial translation"/>
    <property type="evidence" value="ECO:0007669"/>
    <property type="project" value="InterPro"/>
</dbReference>
<dbReference type="PANTHER" id="PTHR13490:SF0">
    <property type="entry name" value="SMALL RIBOSOMAL SUBUNIT PROTEIN MS35"/>
    <property type="match status" value="1"/>
</dbReference>
<evidence type="ECO:0000256" key="1">
    <source>
        <dbReference type="SAM" id="Coils"/>
    </source>
</evidence>
<evidence type="ECO:0000259" key="3">
    <source>
        <dbReference type="Pfam" id="PF10213"/>
    </source>
</evidence>
<dbReference type="GO" id="GO:0005763">
    <property type="term" value="C:mitochondrial small ribosomal subunit"/>
    <property type="evidence" value="ECO:0007669"/>
    <property type="project" value="TreeGrafter"/>
</dbReference>
<dbReference type="EMBL" id="DAKRPA010000024">
    <property type="protein sequence ID" value="DBA03049.1"/>
    <property type="molecule type" value="Genomic_DNA"/>
</dbReference>